<evidence type="ECO:0000313" key="1">
    <source>
        <dbReference type="EMBL" id="KKL68637.1"/>
    </source>
</evidence>
<reference evidence="1" key="1">
    <citation type="journal article" date="2015" name="Nature">
        <title>Complex archaea that bridge the gap between prokaryotes and eukaryotes.</title>
        <authorList>
            <person name="Spang A."/>
            <person name="Saw J.H."/>
            <person name="Jorgensen S.L."/>
            <person name="Zaremba-Niedzwiedzka K."/>
            <person name="Martijn J."/>
            <person name="Lind A.E."/>
            <person name="van Eijk R."/>
            <person name="Schleper C."/>
            <person name="Guy L."/>
            <person name="Ettema T.J."/>
        </authorList>
    </citation>
    <scope>NUCLEOTIDE SEQUENCE</scope>
</reference>
<comment type="caution">
    <text evidence="1">The sequence shown here is derived from an EMBL/GenBank/DDBJ whole genome shotgun (WGS) entry which is preliminary data.</text>
</comment>
<dbReference type="EMBL" id="LAZR01026466">
    <property type="protein sequence ID" value="KKL68637.1"/>
    <property type="molecule type" value="Genomic_DNA"/>
</dbReference>
<dbReference type="AlphaFoldDB" id="A0A0F9GZX2"/>
<name>A0A0F9GZX2_9ZZZZ</name>
<sequence>MEDIIRIIEENQYLEKEVELLRAALVKSDAELLDLRMRLAEPPLLV</sequence>
<organism evidence="1">
    <name type="scientific">marine sediment metagenome</name>
    <dbReference type="NCBI Taxonomy" id="412755"/>
    <lineage>
        <taxon>unclassified sequences</taxon>
        <taxon>metagenomes</taxon>
        <taxon>ecological metagenomes</taxon>
    </lineage>
</organism>
<protein>
    <submittedName>
        <fullName evidence="1">Uncharacterized protein</fullName>
    </submittedName>
</protein>
<proteinExistence type="predicted"/>
<accession>A0A0F9GZX2</accession>
<gene>
    <name evidence="1" type="ORF">LCGC14_2122940</name>
</gene>